<evidence type="ECO:0000313" key="4">
    <source>
        <dbReference type="Proteomes" id="UP000326979"/>
    </source>
</evidence>
<organism evidence="3 4">
    <name type="scientific">Streptomyces phyllanthi</name>
    <dbReference type="NCBI Taxonomy" id="1803180"/>
    <lineage>
        <taxon>Bacteria</taxon>
        <taxon>Bacillati</taxon>
        <taxon>Actinomycetota</taxon>
        <taxon>Actinomycetes</taxon>
        <taxon>Kitasatosporales</taxon>
        <taxon>Streptomycetaceae</taxon>
        <taxon>Streptomyces</taxon>
    </lineage>
</organism>
<reference evidence="3 4" key="1">
    <citation type="submission" date="2019-07" db="EMBL/GenBank/DDBJ databases">
        <title>New species of Amycolatopsis and Streptomyces.</title>
        <authorList>
            <person name="Duangmal K."/>
            <person name="Teo W.F.A."/>
            <person name="Lipun K."/>
        </authorList>
    </citation>
    <scope>NUCLEOTIDE SEQUENCE [LARGE SCALE GENOMIC DNA]</scope>
    <source>
        <strain evidence="3 4">TISTR 2346</strain>
    </source>
</reference>
<dbReference type="Proteomes" id="UP000326979">
    <property type="component" value="Unassembled WGS sequence"/>
</dbReference>
<keyword evidence="2" id="KW-0472">Membrane</keyword>
<proteinExistence type="predicted"/>
<dbReference type="AlphaFoldDB" id="A0A5N8W6Q4"/>
<comment type="caution">
    <text evidence="3">The sequence shown here is derived from an EMBL/GenBank/DDBJ whole genome shotgun (WGS) entry which is preliminary data.</text>
</comment>
<protein>
    <submittedName>
        <fullName evidence="3">Uncharacterized protein</fullName>
    </submittedName>
</protein>
<feature type="transmembrane region" description="Helical" evidence="2">
    <location>
        <begin position="34"/>
        <end position="53"/>
    </location>
</feature>
<dbReference type="EMBL" id="VJZE01000115">
    <property type="protein sequence ID" value="MPY41795.1"/>
    <property type="molecule type" value="Genomic_DNA"/>
</dbReference>
<dbReference type="OrthoDB" id="4240830at2"/>
<keyword evidence="2" id="KW-0812">Transmembrane</keyword>
<feature type="transmembrane region" description="Helical" evidence="2">
    <location>
        <begin position="65"/>
        <end position="84"/>
    </location>
</feature>
<accession>A0A5N8W6Q4</accession>
<keyword evidence="4" id="KW-1185">Reference proteome</keyword>
<dbReference type="RefSeq" id="WP_152785550.1">
    <property type="nucleotide sequence ID" value="NZ_BAABEQ010000001.1"/>
</dbReference>
<keyword evidence="2" id="KW-1133">Transmembrane helix</keyword>
<evidence type="ECO:0000313" key="3">
    <source>
        <dbReference type="EMBL" id="MPY41795.1"/>
    </source>
</evidence>
<evidence type="ECO:0000256" key="2">
    <source>
        <dbReference type="SAM" id="Phobius"/>
    </source>
</evidence>
<evidence type="ECO:0000256" key="1">
    <source>
        <dbReference type="SAM" id="MobiDB-lite"/>
    </source>
</evidence>
<gene>
    <name evidence="3" type="ORF">FNH04_18345</name>
</gene>
<feature type="region of interest" description="Disordered" evidence="1">
    <location>
        <begin position="1"/>
        <end position="22"/>
    </location>
</feature>
<sequence length="90" mass="9919">MTDNGVRPYGSSPAPCTTVSPEQRAVWETRGKRSIEFGAAWLIGGLLLTVITYEQVQGKGAYFVVWGPLLYGVYRTVSGVRLLTRSRKPT</sequence>
<name>A0A5N8W6Q4_9ACTN</name>